<evidence type="ECO:0000313" key="2">
    <source>
        <dbReference type="EMBL" id="SUZ86268.1"/>
    </source>
</evidence>
<feature type="domain" description="DUF4340" evidence="1">
    <location>
        <begin position="343"/>
        <end position="442"/>
    </location>
</feature>
<feature type="non-terminal residue" evidence="2">
    <location>
        <position position="447"/>
    </location>
</feature>
<protein>
    <recommendedName>
        <fullName evidence="1">DUF4340 domain-containing protein</fullName>
    </recommendedName>
</protein>
<name>A0A381R5W7_9ZZZZ</name>
<proteinExistence type="predicted"/>
<organism evidence="2">
    <name type="scientific">marine metagenome</name>
    <dbReference type="NCBI Taxonomy" id="408172"/>
    <lineage>
        <taxon>unclassified sequences</taxon>
        <taxon>metagenomes</taxon>
        <taxon>ecological metagenomes</taxon>
    </lineage>
</organism>
<reference evidence="2" key="1">
    <citation type="submission" date="2018-05" db="EMBL/GenBank/DDBJ databases">
        <authorList>
            <person name="Lanie J.A."/>
            <person name="Ng W.-L."/>
            <person name="Kazmierczak K.M."/>
            <person name="Andrzejewski T.M."/>
            <person name="Davidsen T.M."/>
            <person name="Wayne K.J."/>
            <person name="Tettelin H."/>
            <person name="Glass J.I."/>
            <person name="Rusch D."/>
            <person name="Podicherti R."/>
            <person name="Tsui H.-C.T."/>
            <person name="Winkler M.E."/>
        </authorList>
    </citation>
    <scope>NUCLEOTIDE SEQUENCE</scope>
</reference>
<feature type="domain" description="DUF4340" evidence="1">
    <location>
        <begin position="69"/>
        <end position="208"/>
    </location>
</feature>
<sequence>MKKILILAGIAGGLGAFVYFYEIEGSKQREKAEEFETSLIKIEREDIQSVTLIQEEGEIIKYERSGDDWEITDPVRTSVEASVVNGNYSAFANAKIKRRFNTTSDKLKNFGLEPAHGEVIIESIDGNIVELLIGDKAATRGDLFISFRDSNSVFITSDNLKTEAEKTLFNLRDKKIAHYDKDEVNRIELATKDDTIIIEKSGEEWTMTSPDLPVEVSRVNSYLNSLTNYSAKEFVAEEFDNPSQYGFDAPEAKLTLSLGEEKATKELVIGKAVEDGDDTNYFAYESGRAPVFTVRESNKNNVARDPFYFQDKKLAQYNEDALSEIRISGAYQITLIPQDTLGWYVSGDTTIKLEKSDMNRLFSAIGGVTATELVSENSKDLSSYGLKEPFLEVVLTDTAGSSIGYSIGDSDEDNDRYAVSSSRPRIYKVSITTVERIKDWIEEILET</sequence>
<dbReference type="Pfam" id="PF14238">
    <property type="entry name" value="DUF4340"/>
    <property type="match status" value="2"/>
</dbReference>
<accession>A0A381R5W7</accession>
<dbReference type="InterPro" id="IPR025641">
    <property type="entry name" value="DUF4340"/>
</dbReference>
<dbReference type="EMBL" id="UINC01001672">
    <property type="protein sequence ID" value="SUZ86268.1"/>
    <property type="molecule type" value="Genomic_DNA"/>
</dbReference>
<evidence type="ECO:0000259" key="1">
    <source>
        <dbReference type="Pfam" id="PF14238"/>
    </source>
</evidence>
<feature type="non-terminal residue" evidence="2">
    <location>
        <position position="1"/>
    </location>
</feature>
<dbReference type="AlphaFoldDB" id="A0A381R5W7"/>
<gene>
    <name evidence="2" type="ORF">METZ01_LOCUS39122</name>
</gene>